<proteinExistence type="predicted"/>
<evidence type="ECO:0000313" key="2">
    <source>
        <dbReference type="EMBL" id="JAD68454.1"/>
    </source>
</evidence>
<name>A0A0A9BWK0_ARUDO</name>
<sequence>MAHSASTAQCLQDVRLHAPASPPAQTAASLLLSLSTPSPPTPPPYPASRRWSHLHHPHLQRPPLVCTPGCHPLCAHYHHQTPVDEACQVLDVWSRPGGSLCDVVDHFLGTDCALLSLHTIHEGSSHSPRCHHRAYPAQHSTSDRGNDAHAPASAGNLVTATTSSATISMLGFISTSPAPPMGEILMCFGTDVRGAHQVFEV</sequence>
<reference evidence="2" key="1">
    <citation type="submission" date="2014-09" db="EMBL/GenBank/DDBJ databases">
        <authorList>
            <person name="Magalhaes I.L.F."/>
            <person name="Oliveira U."/>
            <person name="Santos F.R."/>
            <person name="Vidigal T.H.D.A."/>
            <person name="Brescovit A.D."/>
            <person name="Santos A.J."/>
        </authorList>
    </citation>
    <scope>NUCLEOTIDE SEQUENCE</scope>
    <source>
        <tissue evidence="2">Shoot tissue taken approximately 20 cm above the soil surface</tissue>
    </source>
</reference>
<feature type="region of interest" description="Disordered" evidence="1">
    <location>
        <begin position="128"/>
        <end position="152"/>
    </location>
</feature>
<reference evidence="2" key="2">
    <citation type="journal article" date="2015" name="Data Brief">
        <title>Shoot transcriptome of the giant reed, Arundo donax.</title>
        <authorList>
            <person name="Barrero R.A."/>
            <person name="Guerrero F.D."/>
            <person name="Moolhuijzen P."/>
            <person name="Goolsby J.A."/>
            <person name="Tidwell J."/>
            <person name="Bellgard S.E."/>
            <person name="Bellgard M.I."/>
        </authorList>
    </citation>
    <scope>NUCLEOTIDE SEQUENCE</scope>
    <source>
        <tissue evidence="2">Shoot tissue taken approximately 20 cm above the soil surface</tissue>
    </source>
</reference>
<organism evidence="2">
    <name type="scientific">Arundo donax</name>
    <name type="common">Giant reed</name>
    <name type="synonym">Donax arundinaceus</name>
    <dbReference type="NCBI Taxonomy" id="35708"/>
    <lineage>
        <taxon>Eukaryota</taxon>
        <taxon>Viridiplantae</taxon>
        <taxon>Streptophyta</taxon>
        <taxon>Embryophyta</taxon>
        <taxon>Tracheophyta</taxon>
        <taxon>Spermatophyta</taxon>
        <taxon>Magnoliopsida</taxon>
        <taxon>Liliopsida</taxon>
        <taxon>Poales</taxon>
        <taxon>Poaceae</taxon>
        <taxon>PACMAD clade</taxon>
        <taxon>Arundinoideae</taxon>
        <taxon>Arundineae</taxon>
        <taxon>Arundo</taxon>
    </lineage>
</organism>
<evidence type="ECO:0000256" key="1">
    <source>
        <dbReference type="SAM" id="MobiDB-lite"/>
    </source>
</evidence>
<accession>A0A0A9BWK0</accession>
<dbReference type="EMBL" id="GBRH01229441">
    <property type="protein sequence ID" value="JAD68454.1"/>
    <property type="molecule type" value="Transcribed_RNA"/>
</dbReference>
<dbReference type="AlphaFoldDB" id="A0A0A9BWK0"/>
<protein>
    <submittedName>
        <fullName evidence="2">Uncharacterized protein</fullName>
    </submittedName>
</protein>